<proteinExistence type="inferred from homology"/>
<feature type="coiled-coil region" evidence="2">
    <location>
        <begin position="1"/>
        <end position="42"/>
    </location>
</feature>
<name>A0A9X1ZHR3_9GAMM</name>
<keyword evidence="2" id="KW-0175">Coiled coil</keyword>
<organism evidence="3 4">
    <name type="scientific">Shewanella gaetbuli</name>
    <dbReference type="NCBI Taxonomy" id="220752"/>
    <lineage>
        <taxon>Bacteria</taxon>
        <taxon>Pseudomonadati</taxon>
        <taxon>Pseudomonadota</taxon>
        <taxon>Gammaproteobacteria</taxon>
        <taxon>Alteromonadales</taxon>
        <taxon>Shewanellaceae</taxon>
        <taxon>Shewanella</taxon>
    </lineage>
</organism>
<dbReference type="RefSeq" id="WP_248993926.1">
    <property type="nucleotide sequence ID" value="NZ_JAKIKP010000001.1"/>
</dbReference>
<dbReference type="PANTHER" id="PTHR36508">
    <property type="entry name" value="PROTEIN SLYX"/>
    <property type="match status" value="1"/>
</dbReference>
<dbReference type="Pfam" id="PF04102">
    <property type="entry name" value="SlyX"/>
    <property type="match status" value="1"/>
</dbReference>
<dbReference type="PANTHER" id="PTHR36508:SF1">
    <property type="entry name" value="PROTEIN SLYX"/>
    <property type="match status" value="1"/>
</dbReference>
<evidence type="ECO:0000256" key="2">
    <source>
        <dbReference type="SAM" id="Coils"/>
    </source>
</evidence>
<evidence type="ECO:0000256" key="1">
    <source>
        <dbReference type="HAMAP-Rule" id="MF_00715"/>
    </source>
</evidence>
<protein>
    <recommendedName>
        <fullName evidence="1">Protein SlyX homolog</fullName>
    </recommendedName>
</protein>
<dbReference type="Proteomes" id="UP001139333">
    <property type="component" value="Unassembled WGS sequence"/>
</dbReference>
<comment type="similarity">
    <text evidence="1">Belongs to the SlyX family.</text>
</comment>
<dbReference type="InterPro" id="IPR007236">
    <property type="entry name" value="SlyX"/>
</dbReference>
<accession>A0A9X1ZHR3</accession>
<dbReference type="HAMAP" id="MF_00715">
    <property type="entry name" value="SlyX"/>
    <property type="match status" value="1"/>
</dbReference>
<dbReference type="AlphaFoldDB" id="A0A9X1ZHR3"/>
<evidence type="ECO:0000313" key="4">
    <source>
        <dbReference type="Proteomes" id="UP001139333"/>
    </source>
</evidence>
<comment type="caution">
    <text evidence="3">The sequence shown here is derived from an EMBL/GenBank/DDBJ whole genome shotgun (WGS) entry which is preliminary data.</text>
</comment>
<sequence>MEQLLNKIDDLETKISFQELTLEELNQQVIALNDLVARQQHQIMLMVNKLQAIEPSNMASQAEETPPPHY</sequence>
<dbReference type="EMBL" id="JAKIKP010000001">
    <property type="protein sequence ID" value="MCL1141237.1"/>
    <property type="molecule type" value="Genomic_DNA"/>
</dbReference>
<gene>
    <name evidence="1" type="primary">slyX</name>
    <name evidence="3" type="ORF">L2672_00790</name>
</gene>
<dbReference type="Gene3D" id="1.20.5.300">
    <property type="match status" value="1"/>
</dbReference>
<reference evidence="3" key="1">
    <citation type="submission" date="2022-01" db="EMBL/GenBank/DDBJ databases">
        <title>Whole genome-based taxonomy of the Shewanellaceae.</title>
        <authorList>
            <person name="Martin-Rodriguez A.J."/>
        </authorList>
    </citation>
    <scope>NUCLEOTIDE SEQUENCE</scope>
    <source>
        <strain evidence="3">DSM 16422</strain>
    </source>
</reference>
<evidence type="ECO:0000313" key="3">
    <source>
        <dbReference type="EMBL" id="MCL1141237.1"/>
    </source>
</evidence>
<keyword evidence="4" id="KW-1185">Reference proteome</keyword>